<sequence>MVTVARPNDLLHTYLTRVLGIAYQALGDAALATEATEACFKRLARQGTTDTILVWRTLVKVLYSYIGRGIHVELLDSNATGWQASLLDGLAELTPYDRVLLLLHYHEHLSFDQLAMVMDEDVDAIRDSVAQVRQLLIKKVGLDDALC</sequence>
<dbReference type="SUPFAM" id="SSF88659">
    <property type="entry name" value="Sigma3 and sigma4 domains of RNA polymerase sigma factors"/>
    <property type="match status" value="1"/>
</dbReference>
<gene>
    <name evidence="1" type="ORF">AVDCRST_MAG93-1128</name>
</gene>
<evidence type="ECO:0000313" key="1">
    <source>
        <dbReference type="EMBL" id="CAA9236602.1"/>
    </source>
</evidence>
<protein>
    <recommendedName>
        <fullName evidence="2">RNA polymerase sigma factor 70 region 4 type 2 domain-containing protein</fullName>
    </recommendedName>
</protein>
<reference evidence="1" key="1">
    <citation type="submission" date="2020-02" db="EMBL/GenBank/DDBJ databases">
        <authorList>
            <person name="Meier V. D."/>
        </authorList>
    </citation>
    <scope>NUCLEOTIDE SEQUENCE</scope>
    <source>
        <strain evidence="1">AVDCRST_MAG93</strain>
    </source>
</reference>
<name>A0A6J4I0E5_9CHLR</name>
<accession>A0A6J4I0E5</accession>
<dbReference type="AlphaFoldDB" id="A0A6J4I0E5"/>
<dbReference type="EMBL" id="CADCTR010000380">
    <property type="protein sequence ID" value="CAA9236602.1"/>
    <property type="molecule type" value="Genomic_DNA"/>
</dbReference>
<proteinExistence type="predicted"/>
<dbReference type="InterPro" id="IPR013324">
    <property type="entry name" value="RNA_pol_sigma_r3/r4-like"/>
</dbReference>
<organism evidence="1">
    <name type="scientific">uncultured Chloroflexia bacterium</name>
    <dbReference type="NCBI Taxonomy" id="1672391"/>
    <lineage>
        <taxon>Bacteria</taxon>
        <taxon>Bacillati</taxon>
        <taxon>Chloroflexota</taxon>
        <taxon>Chloroflexia</taxon>
        <taxon>environmental samples</taxon>
    </lineage>
</organism>
<dbReference type="Gene3D" id="1.20.140.160">
    <property type="match status" value="1"/>
</dbReference>
<evidence type="ECO:0008006" key="2">
    <source>
        <dbReference type="Google" id="ProtNLM"/>
    </source>
</evidence>